<name>Q2S0E5_SALRD</name>
<dbReference type="eggNOG" id="COG1496">
    <property type="taxonomic scope" value="Bacteria"/>
</dbReference>
<comment type="catalytic activity">
    <reaction evidence="7">
        <text>adenosine + H2O + H(+) = inosine + NH4(+)</text>
        <dbReference type="Rhea" id="RHEA:24408"/>
        <dbReference type="ChEBI" id="CHEBI:15377"/>
        <dbReference type="ChEBI" id="CHEBI:15378"/>
        <dbReference type="ChEBI" id="CHEBI:16335"/>
        <dbReference type="ChEBI" id="CHEBI:17596"/>
        <dbReference type="ChEBI" id="CHEBI:28938"/>
        <dbReference type="EC" id="3.5.4.4"/>
    </reaction>
    <physiologicalReaction direction="left-to-right" evidence="7">
        <dbReference type="Rhea" id="RHEA:24409"/>
    </physiologicalReaction>
</comment>
<dbReference type="PATRIC" id="fig|309807.25.peg.2325"/>
<dbReference type="CDD" id="cd16833">
    <property type="entry name" value="YfiH"/>
    <property type="match status" value="1"/>
</dbReference>
<dbReference type="EnsemblBacteria" id="ABC43983">
    <property type="protein sequence ID" value="ABC43983"/>
    <property type="gene ID" value="SRU_2231"/>
</dbReference>
<comment type="catalytic activity">
    <reaction evidence="8">
        <text>adenosine + phosphate = alpha-D-ribose 1-phosphate + adenine</text>
        <dbReference type="Rhea" id="RHEA:27642"/>
        <dbReference type="ChEBI" id="CHEBI:16335"/>
        <dbReference type="ChEBI" id="CHEBI:16708"/>
        <dbReference type="ChEBI" id="CHEBI:43474"/>
        <dbReference type="ChEBI" id="CHEBI:57720"/>
        <dbReference type="EC" id="2.4.2.1"/>
    </reaction>
    <physiologicalReaction direction="left-to-right" evidence="8">
        <dbReference type="Rhea" id="RHEA:27643"/>
    </physiologicalReaction>
</comment>
<evidence type="ECO:0000313" key="12">
    <source>
        <dbReference type="Proteomes" id="UP000008674"/>
    </source>
</evidence>
<dbReference type="InterPro" id="IPR011324">
    <property type="entry name" value="Cytotoxic_necrot_fac-like_cat"/>
</dbReference>
<sequence length="319" mass="34120">MGPGPWSKEDRVCECPPFEVIEDVYTTREGDRGCIGRGHCANRFVCFRLIGPTRLFPVYRPRIVPPPAPGTNRSPLLRPRIFAHVPSVTAGMSTRHGGVSGPPYDTLNLGRHVGDTASCVEENRRRFCASLQTDPAWLATAGQVHGSTVRVIDAPRYEPFCDGLVTTTPGLLLAIAVADCAPVLLADPKHEVVGACHAGWRGTVRQIAAKTVAAMADCGAVPAQIRAYVGPCLSRTAFEVGPEVAAEFDDAVVARPQGADRPHVDLKAALHRQLEAAGVPGDAIEASPRCTLQDADDFFSYRAADGPTGRMFGALVLRH</sequence>
<dbReference type="Pfam" id="PF02578">
    <property type="entry name" value="Cu-oxidase_4"/>
    <property type="match status" value="1"/>
</dbReference>
<gene>
    <name evidence="11" type="ordered locus">SRU_2231</name>
</gene>
<dbReference type="GO" id="GO:0017061">
    <property type="term" value="F:S-methyl-5-thioadenosine phosphorylase activity"/>
    <property type="evidence" value="ECO:0007669"/>
    <property type="project" value="UniProtKB-EC"/>
</dbReference>
<evidence type="ECO:0000256" key="4">
    <source>
        <dbReference type="ARBA" id="ARBA00022723"/>
    </source>
</evidence>
<protein>
    <recommendedName>
        <fullName evidence="10">Purine nucleoside phosphorylase</fullName>
    </recommendedName>
</protein>
<dbReference type="HOGENOM" id="CLU_065784_0_0_10"/>
<evidence type="ECO:0000256" key="6">
    <source>
        <dbReference type="ARBA" id="ARBA00022833"/>
    </source>
</evidence>
<dbReference type="GO" id="GO:0005507">
    <property type="term" value="F:copper ion binding"/>
    <property type="evidence" value="ECO:0007669"/>
    <property type="project" value="TreeGrafter"/>
</dbReference>
<dbReference type="AlphaFoldDB" id="Q2S0E5"/>
<dbReference type="Proteomes" id="UP000008674">
    <property type="component" value="Chromosome"/>
</dbReference>
<evidence type="ECO:0000256" key="9">
    <source>
        <dbReference type="ARBA" id="ARBA00049893"/>
    </source>
</evidence>
<dbReference type="InterPro" id="IPR003730">
    <property type="entry name" value="Cu_polyphenol_OxRdtase"/>
</dbReference>
<dbReference type="NCBIfam" id="TIGR00726">
    <property type="entry name" value="peptidoglycan editing factor PgeF"/>
    <property type="match status" value="1"/>
</dbReference>
<dbReference type="STRING" id="309807.SRU_2231"/>
<keyword evidence="5" id="KW-0378">Hydrolase</keyword>
<dbReference type="EMBL" id="CP000159">
    <property type="protein sequence ID" value="ABC43983.1"/>
    <property type="molecule type" value="Genomic_DNA"/>
</dbReference>
<comment type="catalytic activity">
    <reaction evidence="9">
        <text>S-methyl-5'-thioadenosine + phosphate = 5-(methylsulfanyl)-alpha-D-ribose 1-phosphate + adenine</text>
        <dbReference type="Rhea" id="RHEA:11852"/>
        <dbReference type="ChEBI" id="CHEBI:16708"/>
        <dbReference type="ChEBI" id="CHEBI:17509"/>
        <dbReference type="ChEBI" id="CHEBI:43474"/>
        <dbReference type="ChEBI" id="CHEBI:58533"/>
        <dbReference type="EC" id="2.4.2.28"/>
    </reaction>
    <physiologicalReaction direction="left-to-right" evidence="9">
        <dbReference type="Rhea" id="RHEA:11853"/>
    </physiologicalReaction>
</comment>
<keyword evidence="12" id="KW-1185">Reference proteome</keyword>
<evidence type="ECO:0000313" key="11">
    <source>
        <dbReference type="EMBL" id="ABC43983.1"/>
    </source>
</evidence>
<organism evidence="11 12">
    <name type="scientific">Salinibacter ruber (strain DSM 13855 / M31)</name>
    <dbReference type="NCBI Taxonomy" id="309807"/>
    <lineage>
        <taxon>Bacteria</taxon>
        <taxon>Pseudomonadati</taxon>
        <taxon>Rhodothermota</taxon>
        <taxon>Rhodothermia</taxon>
        <taxon>Rhodothermales</taxon>
        <taxon>Salinibacteraceae</taxon>
        <taxon>Salinibacter</taxon>
    </lineage>
</organism>
<dbReference type="PANTHER" id="PTHR30616:SF2">
    <property type="entry name" value="PURINE NUCLEOSIDE PHOSPHORYLASE LACC1"/>
    <property type="match status" value="1"/>
</dbReference>
<evidence type="ECO:0000256" key="10">
    <source>
        <dbReference type="RuleBase" id="RU361274"/>
    </source>
</evidence>
<evidence type="ECO:0000256" key="2">
    <source>
        <dbReference type="ARBA" id="ARBA00007353"/>
    </source>
</evidence>
<comment type="similarity">
    <text evidence="2 10">Belongs to the purine nucleoside phosphorylase YfiH/LACC1 family.</text>
</comment>
<comment type="catalytic activity">
    <reaction evidence="1">
        <text>inosine + phosphate = alpha-D-ribose 1-phosphate + hypoxanthine</text>
        <dbReference type="Rhea" id="RHEA:27646"/>
        <dbReference type="ChEBI" id="CHEBI:17368"/>
        <dbReference type="ChEBI" id="CHEBI:17596"/>
        <dbReference type="ChEBI" id="CHEBI:43474"/>
        <dbReference type="ChEBI" id="CHEBI:57720"/>
        <dbReference type="EC" id="2.4.2.1"/>
    </reaction>
    <physiologicalReaction direction="left-to-right" evidence="1">
        <dbReference type="Rhea" id="RHEA:27647"/>
    </physiologicalReaction>
</comment>
<evidence type="ECO:0000256" key="3">
    <source>
        <dbReference type="ARBA" id="ARBA00022679"/>
    </source>
</evidence>
<dbReference type="OrthoDB" id="4279at2"/>
<dbReference type="InterPro" id="IPR038371">
    <property type="entry name" value="Cu_polyphenol_OxRdtase_sf"/>
</dbReference>
<proteinExistence type="inferred from homology"/>
<evidence type="ECO:0000256" key="1">
    <source>
        <dbReference type="ARBA" id="ARBA00000553"/>
    </source>
</evidence>
<evidence type="ECO:0000256" key="7">
    <source>
        <dbReference type="ARBA" id="ARBA00047989"/>
    </source>
</evidence>
<dbReference type="SUPFAM" id="SSF64438">
    <property type="entry name" value="CNF1/YfiH-like putative cysteine hydrolases"/>
    <property type="match status" value="1"/>
</dbReference>
<reference evidence="11 12" key="1">
    <citation type="journal article" date="2005" name="Proc. Natl. Acad. Sci. U.S.A.">
        <title>The genome of Salinibacter ruber: convergence and gene exchange among hyperhalophilic bacteria and archaea.</title>
        <authorList>
            <person name="Mongodin E.F."/>
            <person name="Nelson K.E."/>
            <person name="Daugherty S."/>
            <person name="Deboy R.T."/>
            <person name="Wister J."/>
            <person name="Khouri H."/>
            <person name="Weidman J."/>
            <person name="Walsh D.A."/>
            <person name="Papke R.T."/>
            <person name="Sanchez Perez G."/>
            <person name="Sharma A.K."/>
            <person name="Nesbo C.L."/>
            <person name="MacLeod D."/>
            <person name="Bapteste E."/>
            <person name="Doolittle W.F."/>
            <person name="Charlebois R.L."/>
            <person name="Legault B."/>
            <person name="Rodriguez-Valera F."/>
        </authorList>
    </citation>
    <scope>NUCLEOTIDE SEQUENCE [LARGE SCALE GENOMIC DNA]</scope>
    <source>
        <strain evidence="12">DSM 13855 / CECT 5946 / M31</strain>
    </source>
</reference>
<dbReference type="Gene3D" id="3.60.140.10">
    <property type="entry name" value="CNF1/YfiH-like putative cysteine hydrolases"/>
    <property type="match status" value="1"/>
</dbReference>
<keyword evidence="4" id="KW-0479">Metal-binding</keyword>
<keyword evidence="6" id="KW-0862">Zinc</keyword>
<evidence type="ECO:0000256" key="8">
    <source>
        <dbReference type="ARBA" id="ARBA00048968"/>
    </source>
</evidence>
<dbReference type="GO" id="GO:0016787">
    <property type="term" value="F:hydrolase activity"/>
    <property type="evidence" value="ECO:0007669"/>
    <property type="project" value="UniProtKB-KW"/>
</dbReference>
<accession>Q2S0E5</accession>
<dbReference type="PANTHER" id="PTHR30616">
    <property type="entry name" value="UNCHARACTERIZED PROTEIN YFIH"/>
    <property type="match status" value="1"/>
</dbReference>
<dbReference type="KEGG" id="sru:SRU_2231"/>
<evidence type="ECO:0000256" key="5">
    <source>
        <dbReference type="ARBA" id="ARBA00022801"/>
    </source>
</evidence>
<keyword evidence="3" id="KW-0808">Transferase</keyword>